<dbReference type="STRING" id="70996.SE18_05865"/>
<evidence type="ECO:0000313" key="11">
    <source>
        <dbReference type="Proteomes" id="UP000050277"/>
    </source>
</evidence>
<dbReference type="PANTHER" id="PTHR11748:SF119">
    <property type="entry name" value="D-2-HYDROXYGLUTARATE DEHYDROGENASE"/>
    <property type="match status" value="1"/>
</dbReference>
<comment type="cofactor">
    <cofactor evidence="1">
        <name>FAD</name>
        <dbReference type="ChEBI" id="CHEBI:57692"/>
    </cofactor>
</comment>
<gene>
    <name evidence="10" type="ORF">SE18_05865</name>
</gene>
<dbReference type="GO" id="GO:0071949">
    <property type="term" value="F:FAD binding"/>
    <property type="evidence" value="ECO:0007669"/>
    <property type="project" value="InterPro"/>
</dbReference>
<dbReference type="GO" id="GO:0051536">
    <property type="term" value="F:iron-sulfur cluster binding"/>
    <property type="evidence" value="ECO:0007669"/>
    <property type="project" value="UniProtKB-KW"/>
</dbReference>
<organism evidence="10 11">
    <name type="scientific">Herpetosiphon geysericola</name>
    <dbReference type="NCBI Taxonomy" id="70996"/>
    <lineage>
        <taxon>Bacteria</taxon>
        <taxon>Bacillati</taxon>
        <taxon>Chloroflexota</taxon>
        <taxon>Chloroflexia</taxon>
        <taxon>Herpetosiphonales</taxon>
        <taxon>Herpetosiphonaceae</taxon>
        <taxon>Herpetosiphon</taxon>
    </lineage>
</organism>
<keyword evidence="5" id="KW-0560">Oxidoreductase</keyword>
<dbReference type="GO" id="GO:0008720">
    <property type="term" value="F:D-lactate dehydrogenase (NAD+) activity"/>
    <property type="evidence" value="ECO:0007669"/>
    <property type="project" value="TreeGrafter"/>
</dbReference>
<dbReference type="InterPro" id="IPR016164">
    <property type="entry name" value="FAD-linked_Oxase-like_C"/>
</dbReference>
<feature type="domain" description="4Fe-4S ferredoxin-type" evidence="8">
    <location>
        <begin position="607"/>
        <end position="640"/>
    </location>
</feature>
<dbReference type="Proteomes" id="UP000050277">
    <property type="component" value="Unassembled WGS sequence"/>
</dbReference>
<dbReference type="PROSITE" id="PS51387">
    <property type="entry name" value="FAD_PCMH"/>
    <property type="match status" value="1"/>
</dbReference>
<dbReference type="PATRIC" id="fig|70996.4.peg.5571"/>
<name>A0A0P6YZE0_9CHLR</name>
<dbReference type="Pfam" id="PF02754">
    <property type="entry name" value="CCG"/>
    <property type="match status" value="2"/>
</dbReference>
<dbReference type="Gene3D" id="3.30.70.2740">
    <property type="match status" value="1"/>
</dbReference>
<keyword evidence="6" id="KW-0408">Iron</keyword>
<dbReference type="PROSITE" id="PS51379">
    <property type="entry name" value="4FE4S_FER_2"/>
    <property type="match status" value="1"/>
</dbReference>
<keyword evidence="4" id="KW-0274">FAD</keyword>
<feature type="domain" description="FAD-binding PCMH-type" evidence="9">
    <location>
        <begin position="40"/>
        <end position="264"/>
    </location>
</feature>
<dbReference type="PANTHER" id="PTHR11748">
    <property type="entry name" value="D-LACTATE DEHYDROGENASE"/>
    <property type="match status" value="1"/>
</dbReference>
<keyword evidence="7" id="KW-0411">Iron-sulfur</keyword>
<protein>
    <recommendedName>
        <fullName evidence="12">Oxidoreductase</fullName>
    </recommendedName>
</protein>
<dbReference type="Gene3D" id="1.10.45.10">
    <property type="entry name" value="Vanillyl-alcohol Oxidase, Chain A, domain 4"/>
    <property type="match status" value="1"/>
</dbReference>
<dbReference type="SUPFAM" id="SSF46548">
    <property type="entry name" value="alpha-helical ferredoxin"/>
    <property type="match status" value="1"/>
</dbReference>
<dbReference type="SUPFAM" id="SSF55103">
    <property type="entry name" value="FAD-linked oxidases, C-terminal domain"/>
    <property type="match status" value="1"/>
</dbReference>
<dbReference type="InterPro" id="IPR016166">
    <property type="entry name" value="FAD-bd_PCMH"/>
</dbReference>
<dbReference type="AlphaFoldDB" id="A0A0P6YZE0"/>
<evidence type="ECO:0000256" key="4">
    <source>
        <dbReference type="ARBA" id="ARBA00022827"/>
    </source>
</evidence>
<dbReference type="InterPro" id="IPR017896">
    <property type="entry name" value="4Fe4S_Fe-S-bd"/>
</dbReference>
<keyword evidence="11" id="KW-1185">Reference proteome</keyword>
<dbReference type="InterPro" id="IPR036318">
    <property type="entry name" value="FAD-bd_PCMH-like_sf"/>
</dbReference>
<reference evidence="10 11" key="1">
    <citation type="submission" date="2015-07" db="EMBL/GenBank/DDBJ databases">
        <title>Whole genome sequence of Herpetosiphon geysericola DSM 7119.</title>
        <authorList>
            <person name="Hemp J."/>
            <person name="Ward L.M."/>
            <person name="Pace L.A."/>
            <person name="Fischer W.W."/>
        </authorList>
    </citation>
    <scope>NUCLEOTIDE SEQUENCE [LARGE SCALE GENOMIC DNA]</scope>
    <source>
        <strain evidence="10 11">DSM 7119</strain>
    </source>
</reference>
<dbReference type="InterPro" id="IPR004017">
    <property type="entry name" value="Cys_rich_dom"/>
</dbReference>
<evidence type="ECO:0000256" key="2">
    <source>
        <dbReference type="ARBA" id="ARBA00022630"/>
    </source>
</evidence>
<dbReference type="OrthoDB" id="9767256at2"/>
<evidence type="ECO:0000256" key="5">
    <source>
        <dbReference type="ARBA" id="ARBA00023002"/>
    </source>
</evidence>
<evidence type="ECO:0000259" key="9">
    <source>
        <dbReference type="PROSITE" id="PS51387"/>
    </source>
</evidence>
<keyword evidence="3" id="KW-0479">Metal-binding</keyword>
<dbReference type="InterPro" id="IPR016169">
    <property type="entry name" value="FAD-bd_PCMH_sub2"/>
</dbReference>
<dbReference type="Pfam" id="PF02913">
    <property type="entry name" value="FAD-oxidase_C"/>
    <property type="match status" value="1"/>
</dbReference>
<dbReference type="Gene3D" id="3.30.465.10">
    <property type="match status" value="1"/>
</dbReference>
<evidence type="ECO:0000313" key="10">
    <source>
        <dbReference type="EMBL" id="KPL90598.1"/>
    </source>
</evidence>
<evidence type="ECO:0000259" key="8">
    <source>
        <dbReference type="PROSITE" id="PS51379"/>
    </source>
</evidence>
<keyword evidence="2" id="KW-0285">Flavoprotein</keyword>
<dbReference type="InterPro" id="IPR004113">
    <property type="entry name" value="FAD-bd_oxidored_4_C"/>
</dbReference>
<evidence type="ECO:0000256" key="6">
    <source>
        <dbReference type="ARBA" id="ARBA00023004"/>
    </source>
</evidence>
<comment type="caution">
    <text evidence="10">The sequence shown here is derived from an EMBL/GenBank/DDBJ whole genome shotgun (WGS) entry which is preliminary data.</text>
</comment>
<proteinExistence type="predicted"/>
<dbReference type="InterPro" id="IPR006094">
    <property type="entry name" value="Oxid_FAD_bind_N"/>
</dbReference>
<dbReference type="InterPro" id="IPR017900">
    <property type="entry name" value="4Fe4S_Fe_S_CS"/>
</dbReference>
<dbReference type="SUPFAM" id="SSF56176">
    <property type="entry name" value="FAD-binding/transporter-associated domain-like"/>
    <property type="match status" value="1"/>
</dbReference>
<evidence type="ECO:0000256" key="1">
    <source>
        <dbReference type="ARBA" id="ARBA00001974"/>
    </source>
</evidence>
<dbReference type="GO" id="GO:0004458">
    <property type="term" value="F:D-lactate dehydrogenase (cytochrome) activity"/>
    <property type="evidence" value="ECO:0007669"/>
    <property type="project" value="TreeGrafter"/>
</dbReference>
<evidence type="ECO:0000256" key="3">
    <source>
        <dbReference type="ARBA" id="ARBA00022723"/>
    </source>
</evidence>
<dbReference type="Pfam" id="PF01565">
    <property type="entry name" value="FAD_binding_4"/>
    <property type="match status" value="1"/>
</dbReference>
<accession>A0A0P6YZE0</accession>
<evidence type="ECO:0000256" key="7">
    <source>
        <dbReference type="ARBA" id="ARBA00023014"/>
    </source>
</evidence>
<dbReference type="GO" id="GO:0046872">
    <property type="term" value="F:metal ion binding"/>
    <property type="evidence" value="ECO:0007669"/>
    <property type="project" value="UniProtKB-KW"/>
</dbReference>
<dbReference type="PROSITE" id="PS00198">
    <property type="entry name" value="4FE4S_FER_1"/>
    <property type="match status" value="1"/>
</dbReference>
<sequence length="962" mass="104991">MNHAAELQAEVLAALQRSVRGKVHADRLTRALYSTDASSYAVMPKAVAIPRDRADLQAIVEIAQRFCVPIVPRGGGTSLSGQAIGAGIIVDLSHSFDQIGEFDPSSRQIWVEAGCTLDRLNNFLKPHGLMFGPDPSSSASATIGGMLGNNSTGSHSIVYGMTVDHTLAIETILDDSSVATWSTQAANNPRQQQIQAQLSQIVERYAPAIERDYPQVWRNVAGYNLQRMLQRQQQQQPFSAVPILVGSEGTLSLTVSAQLSLVERPKVTRLALWHFDDLKRALALVPEILNFQPSAVELFDRYFINLTRQNPEYGSRLSFVVGEPRVVLIVEWAGTDSNELAANDAALEGCLRALGETGRVVRETTPAAIANVWAVRKAGLGLLMSQRGDAKPLAFVDDATVPVARLADYARGVEAICREVGTEASFYAHASVGCLHINPLINLKTERGLAQMAHISQAVASLAMSLGGTTTGEHGEGLARSAFNQQLYGAELHQAFGEIKQLFDPKQIFNPGKILAAPQPWQAEILRINPSYQTPHAPSVTFFDFTPDGGFAGLVEMCNGQGVCRKADAGVMCPSYMATRDEAHSTRGRANALRAAMTGQLGAEGLSSPELHEAMDLCLECKACKRECPSIVDMARLKSEWLAQYQATHGVPLRSRLFGQIAKINQLGMLVPRLNNWLLAQPITRWLLDRSLGIDQRRQLPALANSSFRTWFKRQSQIQAAPRGPLILWDDTFTLYNEPQIGQAAVKLLSAAGYKVYLINERRCCGRPLISKGMLAEARANAEHNIKLLAPFAELGVPIIGLEPSCIASFRDEYPALVTTNAAKIVAAQSYFIEEFLVKLAAEGINWHWKEQRPSDEVLVHGHCYQKALISTNPLLAMLRLVPNLAVQEIESGCCGMAGSFGYEREHYEVSLACGEQRLFPAVRNSQQPILAAGMSCRHQIEAGTGVIAQHPIVFLADCLAD</sequence>
<dbReference type="EMBL" id="LGKP01000011">
    <property type="protein sequence ID" value="KPL90598.1"/>
    <property type="molecule type" value="Genomic_DNA"/>
</dbReference>
<dbReference type="GO" id="GO:1903457">
    <property type="term" value="P:lactate catabolic process"/>
    <property type="evidence" value="ECO:0007669"/>
    <property type="project" value="TreeGrafter"/>
</dbReference>
<evidence type="ECO:0008006" key="12">
    <source>
        <dbReference type="Google" id="ProtNLM"/>
    </source>
</evidence>
<dbReference type="Pfam" id="PF13183">
    <property type="entry name" value="Fer4_8"/>
    <property type="match status" value="1"/>
</dbReference>
<dbReference type="RefSeq" id="WP_054533496.1">
    <property type="nucleotide sequence ID" value="NZ_LGKP01000011.1"/>
</dbReference>
<dbReference type="InterPro" id="IPR016171">
    <property type="entry name" value="Vanillyl_alc_oxidase_C-sub2"/>
</dbReference>